<protein>
    <recommendedName>
        <fullName evidence="4">Histidine phosphatase family protein</fullName>
    </recommendedName>
</protein>
<feature type="chain" id="PRO_5016762737" description="Histidine phosphatase family protein" evidence="1">
    <location>
        <begin position="19"/>
        <end position="278"/>
    </location>
</feature>
<evidence type="ECO:0000313" key="2">
    <source>
        <dbReference type="EMBL" id="STX29934.1"/>
    </source>
</evidence>
<dbReference type="AlphaFoldDB" id="A0A378ICA4"/>
<evidence type="ECO:0000313" key="3">
    <source>
        <dbReference type="Proteomes" id="UP000254968"/>
    </source>
</evidence>
<organism evidence="2 3">
    <name type="scientific">Legionella beliardensis</name>
    <dbReference type="NCBI Taxonomy" id="91822"/>
    <lineage>
        <taxon>Bacteria</taxon>
        <taxon>Pseudomonadati</taxon>
        <taxon>Pseudomonadota</taxon>
        <taxon>Gammaproteobacteria</taxon>
        <taxon>Legionellales</taxon>
        <taxon>Legionellaceae</taxon>
        <taxon>Legionella</taxon>
    </lineage>
</organism>
<name>A0A378ICA4_9GAMM</name>
<proteinExistence type="predicted"/>
<reference evidence="2 3" key="1">
    <citation type="submission" date="2018-06" db="EMBL/GenBank/DDBJ databases">
        <authorList>
            <consortium name="Pathogen Informatics"/>
            <person name="Doyle S."/>
        </authorList>
    </citation>
    <scope>NUCLEOTIDE SEQUENCE [LARGE SCALE GENOMIC DNA]</scope>
    <source>
        <strain evidence="2 3">NCTC13315</strain>
    </source>
</reference>
<feature type="signal peptide" evidence="1">
    <location>
        <begin position="1"/>
        <end position="18"/>
    </location>
</feature>
<keyword evidence="1" id="KW-0732">Signal</keyword>
<keyword evidence="3" id="KW-1185">Reference proteome</keyword>
<dbReference type="Proteomes" id="UP000254968">
    <property type="component" value="Unassembled WGS sequence"/>
</dbReference>
<dbReference type="RefSeq" id="WP_115303609.1">
    <property type="nucleotide sequence ID" value="NZ_CAAAHO010000005.1"/>
</dbReference>
<evidence type="ECO:0000256" key="1">
    <source>
        <dbReference type="SAM" id="SignalP"/>
    </source>
</evidence>
<dbReference type="EMBL" id="UGNV01000001">
    <property type="protein sequence ID" value="STX29934.1"/>
    <property type="molecule type" value="Genomic_DNA"/>
</dbReference>
<evidence type="ECO:0008006" key="4">
    <source>
        <dbReference type="Google" id="ProtNLM"/>
    </source>
</evidence>
<gene>
    <name evidence="2" type="ORF">NCTC13315_02494</name>
</gene>
<dbReference type="OrthoDB" id="5648461at2"/>
<accession>A0A378ICA4</accession>
<sequence length="278" mass="30968">MKRILLSCVGLISTSLWSAGSECTKEGALKNNNACMPVIFVIRHAEDTQTGPHALTPEGQRHAELYAKFFPTYLSSAHNVGVNKSPVCVCPISKIISISNKGGNVSPRNPNPNPSPNPYDTVKKLSEALNIPITTDNGQNQYWSSFQWADDAKKKLLDNKGNTAQYSVVIAWDKQGLNPTEDDYNKLVKWLTPPESNVPFKDFTPLLKNFPQTLPKPDSIAFEPLRTNLWVYSDQNDQGKFNNLTFYQQLFYNADCKTGASSTPTLNSECLVAEERSY</sequence>